<dbReference type="InterPro" id="IPR038881">
    <property type="entry name" value="Yae1-like"/>
</dbReference>
<comment type="subcellular location">
    <subcellularLocation>
        <location evidence="2">Cytoplasm</location>
    </subcellularLocation>
    <subcellularLocation>
        <location evidence="1">Nucleus</location>
    </subcellularLocation>
</comment>
<evidence type="ECO:0000256" key="6">
    <source>
        <dbReference type="ARBA" id="ARBA00022490"/>
    </source>
</evidence>
<feature type="compositionally biased region" description="Basic and acidic residues" evidence="8">
    <location>
        <begin position="188"/>
        <end position="199"/>
    </location>
</feature>
<evidence type="ECO:0000313" key="11">
    <source>
        <dbReference type="Proteomes" id="UP000199727"/>
    </source>
</evidence>
<evidence type="ECO:0000256" key="8">
    <source>
        <dbReference type="SAM" id="MobiDB-lite"/>
    </source>
</evidence>
<feature type="region of interest" description="Disordered" evidence="8">
    <location>
        <begin position="1"/>
        <end position="22"/>
    </location>
</feature>
<proteinExistence type="inferred from homology"/>
<dbReference type="Pfam" id="PF09811">
    <property type="entry name" value="Yae1_N"/>
    <property type="match status" value="1"/>
</dbReference>
<reference evidence="10 11" key="1">
    <citation type="submission" date="2017-06" db="EMBL/GenBank/DDBJ databases">
        <title>Global population genomics of the pathogenic fungus Cryptococcus neoformans var. grubii.</title>
        <authorList>
            <person name="Cuomo C."/>
            <person name="Litvintseva A."/>
            <person name="Chen Y."/>
            <person name="Young S."/>
            <person name="Zeng Q."/>
            <person name="Chapman S."/>
            <person name="Gujja S."/>
            <person name="Saif S."/>
            <person name="Birren B."/>
        </authorList>
    </citation>
    <scope>NUCLEOTIDE SEQUENCE [LARGE SCALE GENOMIC DNA]</scope>
    <source>
        <strain evidence="10 11">Tu259-1</strain>
    </source>
</reference>
<dbReference type="Proteomes" id="UP000199727">
    <property type="component" value="Unassembled WGS sequence"/>
</dbReference>
<comment type="caution">
    <text evidence="10">The sequence shown here is derived from an EMBL/GenBank/DDBJ whole genome shotgun (WGS) entry which is preliminary data.</text>
</comment>
<comment type="similarity">
    <text evidence="3">Belongs to the YAE1 family.</text>
</comment>
<dbReference type="AlphaFoldDB" id="A0A854Q4L2"/>
<evidence type="ECO:0000256" key="3">
    <source>
        <dbReference type="ARBA" id="ARBA00007096"/>
    </source>
</evidence>
<dbReference type="OrthoDB" id="20086at2759"/>
<feature type="domain" description="Essential protein Yae1 N-terminal" evidence="9">
    <location>
        <begin position="36"/>
        <end position="74"/>
    </location>
</feature>
<feature type="region of interest" description="Disordered" evidence="8">
    <location>
        <begin position="137"/>
        <end position="199"/>
    </location>
</feature>
<organism evidence="10 11">
    <name type="scientific">Cryptococcus neoformans Tu259-1</name>
    <dbReference type="NCBI Taxonomy" id="1230072"/>
    <lineage>
        <taxon>Eukaryota</taxon>
        <taxon>Fungi</taxon>
        <taxon>Dikarya</taxon>
        <taxon>Basidiomycota</taxon>
        <taxon>Agaricomycotina</taxon>
        <taxon>Tremellomycetes</taxon>
        <taxon>Tremellales</taxon>
        <taxon>Cryptococcaceae</taxon>
        <taxon>Cryptococcus</taxon>
        <taxon>Cryptococcus neoformans species complex</taxon>
    </lineage>
</organism>
<accession>A0A854Q4L2</accession>
<keyword evidence="7" id="KW-0539">Nucleus</keyword>
<protein>
    <recommendedName>
        <fullName evidence="5">Protein YAE1</fullName>
    </recommendedName>
    <alternativeName>
        <fullName evidence="4">Protein yae1</fullName>
    </alternativeName>
</protein>
<dbReference type="InterPro" id="IPR019191">
    <property type="entry name" value="Essential_protein_Yae1_N"/>
</dbReference>
<gene>
    <name evidence="10" type="ORF">C361_06033</name>
</gene>
<name>A0A854Q4L2_CRYNE</name>
<dbReference type="GO" id="GO:0005634">
    <property type="term" value="C:nucleus"/>
    <property type="evidence" value="ECO:0007669"/>
    <property type="project" value="UniProtKB-SubCell"/>
</dbReference>
<evidence type="ECO:0000256" key="5">
    <source>
        <dbReference type="ARBA" id="ARBA00018400"/>
    </source>
</evidence>
<evidence type="ECO:0000313" key="10">
    <source>
        <dbReference type="EMBL" id="OXG13887.1"/>
    </source>
</evidence>
<evidence type="ECO:0000259" key="9">
    <source>
        <dbReference type="Pfam" id="PF09811"/>
    </source>
</evidence>
<dbReference type="PANTHER" id="PTHR18829">
    <property type="entry name" value="PROTEIN YAE1 HOMOLOG"/>
    <property type="match status" value="1"/>
</dbReference>
<evidence type="ECO:0000256" key="4">
    <source>
        <dbReference type="ARBA" id="ARBA00017286"/>
    </source>
</evidence>
<keyword evidence="6" id="KW-0963">Cytoplasm</keyword>
<feature type="compositionally biased region" description="Basic and acidic residues" evidence="8">
    <location>
        <begin position="157"/>
        <end position="169"/>
    </location>
</feature>
<dbReference type="PANTHER" id="PTHR18829:SF0">
    <property type="entry name" value="PROTEIN YAE1 HOMOLOG"/>
    <property type="match status" value="1"/>
</dbReference>
<evidence type="ECO:0000256" key="7">
    <source>
        <dbReference type="ARBA" id="ARBA00023242"/>
    </source>
</evidence>
<evidence type="ECO:0000256" key="2">
    <source>
        <dbReference type="ARBA" id="ARBA00004496"/>
    </source>
</evidence>
<evidence type="ECO:0000256" key="1">
    <source>
        <dbReference type="ARBA" id="ARBA00004123"/>
    </source>
</evidence>
<sequence>MFEDDDWLNAPQQGGSRDPLVEQEYTRIASKYSDAGYREGITDGKLSTLQQGFDEAFAQSVSLSRRMGALRGRAAALLAFAKASSSSSSPTSVPILNSISHSQQALLDDLHDYIKRLSSIRRSEVLPEDLERIAHEREDHAAASASTSNGVFELDTTDEREMESLEKSLEMFGSASGTEANQDDEKEGEEKKYGEEGIQRLEAKLKELEGRFRG</sequence>
<dbReference type="GO" id="GO:0005737">
    <property type="term" value="C:cytoplasm"/>
    <property type="evidence" value="ECO:0007669"/>
    <property type="project" value="UniProtKB-SubCell"/>
</dbReference>
<dbReference type="EMBL" id="AMKT01000078">
    <property type="protein sequence ID" value="OXG13887.1"/>
    <property type="molecule type" value="Genomic_DNA"/>
</dbReference>